<dbReference type="EMBL" id="JABVEC010000032">
    <property type="protein sequence ID" value="MBC6469840.1"/>
    <property type="molecule type" value="Genomic_DNA"/>
</dbReference>
<organism evidence="2 3">
    <name type="scientific">Actinomadura alba</name>
    <dbReference type="NCBI Taxonomy" id="406431"/>
    <lineage>
        <taxon>Bacteria</taxon>
        <taxon>Bacillati</taxon>
        <taxon>Actinomycetota</taxon>
        <taxon>Actinomycetes</taxon>
        <taxon>Streptosporangiales</taxon>
        <taxon>Thermomonosporaceae</taxon>
        <taxon>Actinomadura</taxon>
    </lineage>
</organism>
<feature type="compositionally biased region" description="Basic residues" evidence="1">
    <location>
        <begin position="14"/>
        <end position="23"/>
    </location>
</feature>
<evidence type="ECO:0008006" key="4">
    <source>
        <dbReference type="Google" id="ProtNLM"/>
    </source>
</evidence>
<feature type="region of interest" description="Disordered" evidence="1">
    <location>
        <begin position="1"/>
        <end position="30"/>
    </location>
</feature>
<comment type="caution">
    <text evidence="2">The sequence shown here is derived from an EMBL/GenBank/DDBJ whole genome shotgun (WGS) entry which is preliminary data.</text>
</comment>
<reference evidence="2 3" key="1">
    <citation type="submission" date="2020-06" db="EMBL/GenBank/DDBJ databases">
        <title>Actinomadura xiongansis sp. nov., isolated from soil of Baiyangdian.</title>
        <authorList>
            <person name="Zhang X."/>
        </authorList>
    </citation>
    <scope>NUCLEOTIDE SEQUENCE [LARGE SCALE GENOMIC DNA]</scope>
    <source>
        <strain evidence="2 3">HBUM206468</strain>
    </source>
</reference>
<dbReference type="SUPFAM" id="SSF53800">
    <property type="entry name" value="Chelatase"/>
    <property type="match status" value="1"/>
</dbReference>
<protein>
    <recommendedName>
        <fullName evidence="4">Sirohydrochlorin ferrochelatase</fullName>
    </recommendedName>
</protein>
<accession>A0ABR7LZE3</accession>
<dbReference type="RefSeq" id="WP_187246887.1">
    <property type="nucleotide sequence ID" value="NZ_BAAAOK010000011.1"/>
</dbReference>
<proteinExistence type="predicted"/>
<dbReference type="Proteomes" id="UP000805614">
    <property type="component" value="Unassembled WGS sequence"/>
</dbReference>
<gene>
    <name evidence="2" type="ORF">HKK74_30740</name>
</gene>
<evidence type="ECO:0000313" key="3">
    <source>
        <dbReference type="Proteomes" id="UP000805614"/>
    </source>
</evidence>
<evidence type="ECO:0000256" key="1">
    <source>
        <dbReference type="SAM" id="MobiDB-lite"/>
    </source>
</evidence>
<keyword evidence="3" id="KW-1185">Reference proteome</keyword>
<sequence length="281" mass="29034">MTSFSDQPTPLPARQRRSRRSGRHRGEGAFAIPPDSPALILAAPGRSGVPGTLAIAELAAFARVAHPGLPVHAAHLDDLRAVLTGLDPDLSDGMPAAVVVPQTTGPNAEIDAQLRAAVDAVHSDDWPIVLAEPLGPHPLVAEALHVRLAEAGLARADRVRLLTMVTAADGILLAATGGEAAAQETEINCVLLASRLAVPVVPVSLDDIPTAGEVARRLKASGTTRLAIAPCFIGPEAQPDQLIDLAAETGAESAQPLGAHPSLVQLTALRYAEALEKVLTD</sequence>
<name>A0ABR7LZE3_9ACTN</name>
<evidence type="ECO:0000313" key="2">
    <source>
        <dbReference type="EMBL" id="MBC6469840.1"/>
    </source>
</evidence>
<dbReference type="Gene3D" id="3.40.50.1400">
    <property type="match status" value="2"/>
</dbReference>